<gene>
    <name evidence="12" type="ORF">G293_00750</name>
</gene>
<dbReference type="KEGG" id="lau:G293_00750"/>
<keyword evidence="4" id="KW-0813">Transport</keyword>
<keyword evidence="8 11" id="KW-0812">Transmembrane</keyword>
<proteinExistence type="inferred from homology"/>
<keyword evidence="10 11" id="KW-0472">Membrane</keyword>
<feature type="transmembrane region" description="Helical" evidence="11">
    <location>
        <begin position="328"/>
        <end position="349"/>
    </location>
</feature>
<accession>A0A0G3I1Q4</accession>
<dbReference type="Proteomes" id="UP000035503">
    <property type="component" value="Chromosome"/>
</dbReference>
<feature type="transmembrane region" description="Helical" evidence="11">
    <location>
        <begin position="148"/>
        <end position="168"/>
    </location>
</feature>
<evidence type="ECO:0000256" key="4">
    <source>
        <dbReference type="ARBA" id="ARBA00022448"/>
    </source>
</evidence>
<dbReference type="AlphaFoldDB" id="A0A0G3I1Q4"/>
<evidence type="ECO:0000313" key="13">
    <source>
        <dbReference type="Proteomes" id="UP000035503"/>
    </source>
</evidence>
<keyword evidence="7" id="KW-0762">Sugar transport</keyword>
<evidence type="ECO:0000256" key="2">
    <source>
        <dbReference type="ARBA" id="ARBA00004429"/>
    </source>
</evidence>
<dbReference type="PATRIC" id="fig|1277257.4.peg.169"/>
<evidence type="ECO:0000256" key="8">
    <source>
        <dbReference type="ARBA" id="ARBA00022692"/>
    </source>
</evidence>
<evidence type="ECO:0000313" key="12">
    <source>
        <dbReference type="EMBL" id="AKK19794.1"/>
    </source>
</evidence>
<dbReference type="GO" id="GO:0005354">
    <property type="term" value="F:galactose transmembrane transporter activity"/>
    <property type="evidence" value="ECO:0007669"/>
    <property type="project" value="InterPro"/>
</dbReference>
<dbReference type="Gene3D" id="1.20.1250.20">
    <property type="entry name" value="MFS general substrate transporter like domains"/>
    <property type="match status" value="2"/>
</dbReference>
<comment type="subcellular location">
    <subcellularLocation>
        <location evidence="2">Cell inner membrane</location>
        <topology evidence="2">Multi-pass membrane protein</topology>
    </subcellularLocation>
</comment>
<dbReference type="PANTHER" id="PTHR43702">
    <property type="entry name" value="L-FUCOSE-PROTON SYMPORTER"/>
    <property type="match status" value="1"/>
</dbReference>
<dbReference type="GO" id="GO:0055056">
    <property type="term" value="F:D-glucose transmembrane transporter activity"/>
    <property type="evidence" value="ECO:0007669"/>
    <property type="project" value="InterPro"/>
</dbReference>
<sequence length="413" mass="45682">MHDVTNRNIQYTKIYTFVLFFLFGGITSLNSILIPKLQNIFSLTYLQAMLVEAVFFSCYFFFSIPSGMFIQRYGYMKSICTGLVIISLGCMLFVITTYITTFSMFLSALYIVAIGVVMLQVALNPLVSLLGDPKTAASRLTFAQSFNSLGTVIFPYVGSILILNNFAGPETSKLANTIIANQNHAAKVISQIYLTLAIFLVPIIFLYWGKRDCFTDYTAKHIKFFKTLNMLAIPRFAMGTICIFLYVGAEVSIGSIMVNYLMRQDTLFLGGVSAGHHTAIYWGSAMIGRILGCWILYRFSTEKTLSAFAITACSLVMISSYTTGFISGWSLIAVGLCNSIMFPTIFSLANLNLKERVSEGSGIICTSISGGVIIPLVFGHLIDISSIRDAFFVPAICYMIIAIYAISCFYKKS</sequence>
<dbReference type="NCBIfam" id="TIGR01272">
    <property type="entry name" value="gluP"/>
    <property type="match status" value="1"/>
</dbReference>
<dbReference type="GO" id="GO:0005886">
    <property type="term" value="C:plasma membrane"/>
    <property type="evidence" value="ECO:0007669"/>
    <property type="project" value="UniProtKB-SubCell"/>
</dbReference>
<feature type="transmembrane region" description="Helical" evidence="11">
    <location>
        <begin position="105"/>
        <end position="127"/>
    </location>
</feature>
<protein>
    <submittedName>
        <fullName evidence="12">Glucose/galactose transporter</fullName>
    </submittedName>
</protein>
<reference evidence="12 13" key="1">
    <citation type="journal article" date="2015" name="Genome Announc.">
        <title>Complete Genome Sequence of 'Candidatus Liberibacter africanus,' a Bacterium Associated with Citrus Huanglongbing.</title>
        <authorList>
            <person name="Lin H."/>
            <person name="Pietersen G."/>
            <person name="Han C."/>
            <person name="Read D.A."/>
            <person name="Lou B."/>
            <person name="Gupta G."/>
            <person name="Civerolo E.L."/>
        </authorList>
    </citation>
    <scope>NUCLEOTIDE SEQUENCE [LARGE SCALE GENOMIC DNA]</scope>
    <source>
        <strain evidence="12 13">PTSAPSY</strain>
    </source>
</reference>
<keyword evidence="5" id="KW-1003">Cell membrane</keyword>
<comment type="similarity">
    <text evidence="3">Belongs to the major facilitator superfamily. FHS transporter (TC 2.A.1.7) family.</text>
</comment>
<evidence type="ECO:0000256" key="10">
    <source>
        <dbReference type="ARBA" id="ARBA00023136"/>
    </source>
</evidence>
<feature type="transmembrane region" description="Helical" evidence="11">
    <location>
        <begin position="278"/>
        <end position="297"/>
    </location>
</feature>
<dbReference type="InterPro" id="IPR050375">
    <property type="entry name" value="MFS_TsgA-like"/>
</dbReference>
<name>A0A0G3I1Q4_LIBAF</name>
<evidence type="ECO:0000256" key="5">
    <source>
        <dbReference type="ARBA" id="ARBA00022475"/>
    </source>
</evidence>
<dbReference type="GO" id="GO:1904659">
    <property type="term" value="P:D-glucose transmembrane transport"/>
    <property type="evidence" value="ECO:0007669"/>
    <property type="project" value="InterPro"/>
</dbReference>
<dbReference type="InterPro" id="IPR005964">
    <property type="entry name" value="Glc/Gal_transptr_bac"/>
</dbReference>
<feature type="transmembrane region" description="Helical" evidence="11">
    <location>
        <begin position="230"/>
        <end position="258"/>
    </location>
</feature>
<keyword evidence="9 11" id="KW-1133">Transmembrane helix</keyword>
<feature type="transmembrane region" description="Helical" evidence="11">
    <location>
        <begin position="188"/>
        <end position="209"/>
    </location>
</feature>
<evidence type="ECO:0000256" key="7">
    <source>
        <dbReference type="ARBA" id="ARBA00022597"/>
    </source>
</evidence>
<comment type="function">
    <text evidence="1">Intake of glucose and galactose.</text>
</comment>
<feature type="transmembrane region" description="Helical" evidence="11">
    <location>
        <begin position="390"/>
        <end position="410"/>
    </location>
</feature>
<dbReference type="InterPro" id="IPR036259">
    <property type="entry name" value="MFS_trans_sf"/>
</dbReference>
<feature type="transmembrane region" description="Helical" evidence="11">
    <location>
        <begin position="12"/>
        <end position="34"/>
    </location>
</feature>
<feature type="transmembrane region" description="Helical" evidence="11">
    <location>
        <begin position="361"/>
        <end position="378"/>
    </location>
</feature>
<evidence type="ECO:0000256" key="9">
    <source>
        <dbReference type="ARBA" id="ARBA00022989"/>
    </source>
</evidence>
<dbReference type="CDD" id="cd17394">
    <property type="entry name" value="MFS_FucP_like"/>
    <property type="match status" value="1"/>
</dbReference>
<dbReference type="RefSeq" id="WP_047263875.1">
    <property type="nucleotide sequence ID" value="NZ_CP004021.1"/>
</dbReference>
<dbReference type="InterPro" id="IPR011701">
    <property type="entry name" value="MFS"/>
</dbReference>
<dbReference type="SUPFAM" id="SSF103473">
    <property type="entry name" value="MFS general substrate transporter"/>
    <property type="match status" value="1"/>
</dbReference>
<evidence type="ECO:0000256" key="3">
    <source>
        <dbReference type="ARBA" id="ARBA00009120"/>
    </source>
</evidence>
<organism evidence="12 13">
    <name type="scientific">Candidatus Liberibacter africanus PTSAPSY</name>
    <dbReference type="NCBI Taxonomy" id="1277257"/>
    <lineage>
        <taxon>Bacteria</taxon>
        <taxon>Pseudomonadati</taxon>
        <taxon>Pseudomonadota</taxon>
        <taxon>Alphaproteobacteria</taxon>
        <taxon>Hyphomicrobiales</taxon>
        <taxon>Rhizobiaceae</taxon>
        <taxon>Liberibacter</taxon>
    </lineage>
</organism>
<evidence type="ECO:0000256" key="1">
    <source>
        <dbReference type="ARBA" id="ARBA00003321"/>
    </source>
</evidence>
<feature type="transmembrane region" description="Helical" evidence="11">
    <location>
        <begin position="40"/>
        <end position="62"/>
    </location>
</feature>
<keyword evidence="6" id="KW-0997">Cell inner membrane</keyword>
<feature type="transmembrane region" description="Helical" evidence="11">
    <location>
        <begin position="304"/>
        <end position="322"/>
    </location>
</feature>
<dbReference type="EMBL" id="CP004021">
    <property type="protein sequence ID" value="AKK19794.1"/>
    <property type="molecule type" value="Genomic_DNA"/>
</dbReference>
<feature type="transmembrane region" description="Helical" evidence="11">
    <location>
        <begin position="74"/>
        <end position="99"/>
    </location>
</feature>
<dbReference type="PANTHER" id="PTHR43702:SF3">
    <property type="entry name" value="PROTEIN TSGA"/>
    <property type="match status" value="1"/>
</dbReference>
<dbReference type="Pfam" id="PF07690">
    <property type="entry name" value="MFS_1"/>
    <property type="match status" value="1"/>
</dbReference>
<evidence type="ECO:0000256" key="11">
    <source>
        <dbReference type="SAM" id="Phobius"/>
    </source>
</evidence>
<keyword evidence="13" id="KW-1185">Reference proteome</keyword>
<evidence type="ECO:0000256" key="6">
    <source>
        <dbReference type="ARBA" id="ARBA00022519"/>
    </source>
</evidence>
<dbReference type="OrthoDB" id="9795150at2"/>